<reference evidence="4" key="1">
    <citation type="submission" date="2010-07" db="EMBL/GenBank/DDBJ databases">
        <title>The genome sequence of Gaeumannomyces graminis var. tritici strain R3-111a-1.</title>
        <authorList>
            <consortium name="The Broad Institute Genome Sequencing Platform"/>
            <person name="Ma L.-J."/>
            <person name="Dead R."/>
            <person name="Young S."/>
            <person name="Zeng Q."/>
            <person name="Koehrsen M."/>
            <person name="Alvarado L."/>
            <person name="Berlin A."/>
            <person name="Chapman S.B."/>
            <person name="Chen Z."/>
            <person name="Freedman E."/>
            <person name="Gellesch M."/>
            <person name="Goldberg J."/>
            <person name="Griggs A."/>
            <person name="Gujja S."/>
            <person name="Heilman E.R."/>
            <person name="Heiman D."/>
            <person name="Hepburn T."/>
            <person name="Howarth C."/>
            <person name="Jen D."/>
            <person name="Larson L."/>
            <person name="Mehta T."/>
            <person name="Neiman D."/>
            <person name="Pearson M."/>
            <person name="Roberts A."/>
            <person name="Saif S."/>
            <person name="Shea T."/>
            <person name="Shenoy N."/>
            <person name="Sisk P."/>
            <person name="Stolte C."/>
            <person name="Sykes S."/>
            <person name="Walk T."/>
            <person name="White J."/>
            <person name="Yandava C."/>
            <person name="Haas B."/>
            <person name="Nusbaum C."/>
            <person name="Birren B."/>
        </authorList>
    </citation>
    <scope>NUCLEOTIDE SEQUENCE [LARGE SCALE GENOMIC DNA]</scope>
    <source>
        <strain evidence="4">R3-111a-1</strain>
    </source>
</reference>
<accession>J3NTU5</accession>
<feature type="compositionally biased region" description="Basic residues" evidence="1">
    <location>
        <begin position="111"/>
        <end position="121"/>
    </location>
</feature>
<proteinExistence type="predicted"/>
<evidence type="ECO:0000313" key="4">
    <source>
        <dbReference type="Proteomes" id="UP000006039"/>
    </source>
</evidence>
<dbReference type="VEuPathDB" id="FungiDB:GGTG_04694"/>
<gene>
    <name evidence="3" type="primary">20345152</name>
    <name evidence="2" type="ORF">GGTG_04694</name>
</gene>
<feature type="compositionally biased region" description="Basic and acidic residues" evidence="1">
    <location>
        <begin position="122"/>
        <end position="136"/>
    </location>
</feature>
<evidence type="ECO:0000256" key="1">
    <source>
        <dbReference type="SAM" id="MobiDB-lite"/>
    </source>
</evidence>
<dbReference type="eggNOG" id="ENOG502S07H">
    <property type="taxonomic scope" value="Eukaryota"/>
</dbReference>
<dbReference type="PANTHER" id="PTHR40132:SF1">
    <property type="entry name" value="PRE-MRNA-SPLICING FACTOR 38B"/>
    <property type="match status" value="1"/>
</dbReference>
<dbReference type="EMBL" id="GL385396">
    <property type="protein sequence ID" value="EJT79610.1"/>
    <property type="molecule type" value="Genomic_DNA"/>
</dbReference>
<feature type="compositionally biased region" description="Basic and acidic residues" evidence="1">
    <location>
        <begin position="19"/>
        <end position="34"/>
    </location>
</feature>
<evidence type="ECO:0000313" key="3">
    <source>
        <dbReference type="EnsemblFungi" id="EJT79610"/>
    </source>
</evidence>
<name>J3NTU5_GAET3</name>
<reference evidence="3" key="4">
    <citation type="journal article" date="2015" name="G3 (Bethesda)">
        <title>Genome sequences of three phytopathogenic species of the Magnaporthaceae family of fungi.</title>
        <authorList>
            <person name="Okagaki L.H."/>
            <person name="Nunes C.C."/>
            <person name="Sailsbery J."/>
            <person name="Clay B."/>
            <person name="Brown D."/>
            <person name="John T."/>
            <person name="Oh Y."/>
            <person name="Young N."/>
            <person name="Fitzgerald M."/>
            <person name="Haas B.J."/>
            <person name="Zeng Q."/>
            <person name="Young S."/>
            <person name="Adiconis X."/>
            <person name="Fan L."/>
            <person name="Levin J.Z."/>
            <person name="Mitchell T.K."/>
            <person name="Okubara P.A."/>
            <person name="Farman M.L."/>
            <person name="Kohn L.M."/>
            <person name="Birren B."/>
            <person name="Ma L.-J."/>
            <person name="Dean R.A."/>
        </authorList>
    </citation>
    <scope>NUCLEOTIDE SEQUENCE</scope>
    <source>
        <strain evidence="3">R3-111a-1</strain>
    </source>
</reference>
<organism evidence="2">
    <name type="scientific">Gaeumannomyces tritici (strain R3-111a-1)</name>
    <name type="common">Wheat and barley take-all root rot fungus</name>
    <name type="synonym">Gaeumannomyces graminis var. tritici</name>
    <dbReference type="NCBI Taxonomy" id="644352"/>
    <lineage>
        <taxon>Eukaryota</taxon>
        <taxon>Fungi</taxon>
        <taxon>Dikarya</taxon>
        <taxon>Ascomycota</taxon>
        <taxon>Pezizomycotina</taxon>
        <taxon>Sordariomycetes</taxon>
        <taxon>Sordariomycetidae</taxon>
        <taxon>Magnaporthales</taxon>
        <taxon>Magnaporthaceae</taxon>
        <taxon>Gaeumannomyces</taxon>
    </lineage>
</organism>
<dbReference type="OrthoDB" id="2431475at2759"/>
<protein>
    <recommendedName>
        <fullName evidence="5">Pre-mRNA-splicing factor 38B</fullName>
    </recommendedName>
</protein>
<feature type="compositionally biased region" description="Basic and acidic residues" evidence="1">
    <location>
        <begin position="283"/>
        <end position="307"/>
    </location>
</feature>
<feature type="compositionally biased region" description="Basic residues" evidence="1">
    <location>
        <begin position="78"/>
        <end position="94"/>
    </location>
</feature>
<dbReference type="STRING" id="644352.J3NTU5"/>
<feature type="region of interest" description="Disordered" evidence="1">
    <location>
        <begin position="19"/>
        <end position="40"/>
    </location>
</feature>
<dbReference type="HOGENOM" id="CLU_038073_1_0_1"/>
<keyword evidence="4" id="KW-1185">Reference proteome</keyword>
<dbReference type="Proteomes" id="UP000006039">
    <property type="component" value="Unassembled WGS sequence"/>
</dbReference>
<evidence type="ECO:0008006" key="5">
    <source>
        <dbReference type="Google" id="ProtNLM"/>
    </source>
</evidence>
<dbReference type="EnsemblFungi" id="EJT79610">
    <property type="protein sequence ID" value="EJT79610"/>
    <property type="gene ID" value="GGTG_04694"/>
</dbReference>
<dbReference type="GeneID" id="20345152"/>
<dbReference type="RefSeq" id="XP_009220755.1">
    <property type="nucleotide sequence ID" value="XM_009222491.1"/>
</dbReference>
<sequence length="323" mass="36115">MSKHGFLLTDDAVAERLISEANDDSRRARPENKPKPNTRFLRNIIRTTENHNAALLAKEAAESRARLQELRETELRLRERRRHRPEPHEVRRRQMRDISAILHGGGCGSNKARRRASSSHGRGRERDHGRERRRSCSPDGGGQGHGRRYRRERSPLGGDDGEIHDRRHGRERSPLGGDDDDGETHDRRQGLPPSLLARGLGSLPPSLPARGRGNTAPASGIDARFSESYDPTSDKGGGWDDMAEAFRDRQKWKAQGAERLRAAGFTETQIQKWERGAGTGRGDGGDAHADDFCWSKKGELRQWDRGKTVNPDGSVSTGPDWAK</sequence>
<reference evidence="2" key="2">
    <citation type="submission" date="2010-07" db="EMBL/GenBank/DDBJ databases">
        <authorList>
            <consortium name="The Broad Institute Genome Sequencing Platform"/>
            <consortium name="Broad Institute Genome Sequencing Center for Infectious Disease"/>
            <person name="Ma L.-J."/>
            <person name="Dead R."/>
            <person name="Young S."/>
            <person name="Zeng Q."/>
            <person name="Koehrsen M."/>
            <person name="Alvarado L."/>
            <person name="Berlin A."/>
            <person name="Chapman S.B."/>
            <person name="Chen Z."/>
            <person name="Freedman E."/>
            <person name="Gellesch M."/>
            <person name="Goldberg J."/>
            <person name="Griggs A."/>
            <person name="Gujja S."/>
            <person name="Heilman E.R."/>
            <person name="Heiman D."/>
            <person name="Hepburn T."/>
            <person name="Howarth C."/>
            <person name="Jen D."/>
            <person name="Larson L."/>
            <person name="Mehta T."/>
            <person name="Neiman D."/>
            <person name="Pearson M."/>
            <person name="Roberts A."/>
            <person name="Saif S."/>
            <person name="Shea T."/>
            <person name="Shenoy N."/>
            <person name="Sisk P."/>
            <person name="Stolte C."/>
            <person name="Sykes S."/>
            <person name="Walk T."/>
            <person name="White J."/>
            <person name="Yandava C."/>
            <person name="Haas B."/>
            <person name="Nusbaum C."/>
            <person name="Birren B."/>
        </authorList>
    </citation>
    <scope>NUCLEOTIDE SEQUENCE</scope>
    <source>
        <strain evidence="2">R3-111a-1</strain>
    </source>
</reference>
<reference evidence="3" key="5">
    <citation type="submission" date="2018-04" db="UniProtKB">
        <authorList>
            <consortium name="EnsemblFungi"/>
        </authorList>
    </citation>
    <scope>IDENTIFICATION</scope>
    <source>
        <strain evidence="3">R3-111a-1</strain>
    </source>
</reference>
<evidence type="ECO:0000313" key="2">
    <source>
        <dbReference type="EMBL" id="EJT79610.1"/>
    </source>
</evidence>
<reference evidence="2" key="3">
    <citation type="submission" date="2010-09" db="EMBL/GenBank/DDBJ databases">
        <title>Annotation of Gaeumannomyces graminis var. tritici R3-111a-1.</title>
        <authorList>
            <consortium name="The Broad Institute Genome Sequencing Platform"/>
            <person name="Ma L.-J."/>
            <person name="Dead R."/>
            <person name="Young S.K."/>
            <person name="Zeng Q."/>
            <person name="Gargeya S."/>
            <person name="Fitzgerald M."/>
            <person name="Haas B."/>
            <person name="Abouelleil A."/>
            <person name="Alvarado L."/>
            <person name="Arachchi H.M."/>
            <person name="Berlin A."/>
            <person name="Brown A."/>
            <person name="Chapman S.B."/>
            <person name="Chen Z."/>
            <person name="Dunbar C."/>
            <person name="Freedman E."/>
            <person name="Gearin G."/>
            <person name="Gellesch M."/>
            <person name="Goldberg J."/>
            <person name="Griggs A."/>
            <person name="Gujja S."/>
            <person name="Heiman D."/>
            <person name="Howarth C."/>
            <person name="Larson L."/>
            <person name="Lui A."/>
            <person name="MacDonald P.J.P."/>
            <person name="Mehta T."/>
            <person name="Montmayeur A."/>
            <person name="Murphy C."/>
            <person name="Neiman D."/>
            <person name="Pearson M."/>
            <person name="Priest M."/>
            <person name="Roberts A."/>
            <person name="Saif S."/>
            <person name="Shea T."/>
            <person name="Shenoy N."/>
            <person name="Sisk P."/>
            <person name="Stolte C."/>
            <person name="Sykes S."/>
            <person name="Yandava C."/>
            <person name="Wortman J."/>
            <person name="Nusbaum C."/>
            <person name="Birren B."/>
        </authorList>
    </citation>
    <scope>NUCLEOTIDE SEQUENCE</scope>
    <source>
        <strain evidence="2">R3-111a-1</strain>
    </source>
</reference>
<feature type="region of interest" description="Disordered" evidence="1">
    <location>
        <begin position="263"/>
        <end position="323"/>
    </location>
</feature>
<feature type="region of interest" description="Disordered" evidence="1">
    <location>
        <begin position="78"/>
        <end position="241"/>
    </location>
</feature>
<dbReference type="AlphaFoldDB" id="J3NTU5"/>
<dbReference type="PANTHER" id="PTHR40132">
    <property type="entry name" value="PRE-MRNA-SPLICING FACTOR 38B"/>
    <property type="match status" value="1"/>
</dbReference>